<dbReference type="Proteomes" id="UP001596097">
    <property type="component" value="Unassembled WGS sequence"/>
</dbReference>
<evidence type="ECO:0000313" key="1">
    <source>
        <dbReference type="EMBL" id="MFC6152031.1"/>
    </source>
</evidence>
<keyword evidence="2" id="KW-1185">Reference proteome</keyword>
<protein>
    <recommendedName>
        <fullName evidence="3">Replication protein</fullName>
    </recommendedName>
</protein>
<comment type="caution">
    <text evidence="1">The sequence shown here is derived from an EMBL/GenBank/DDBJ whole genome shotgun (WGS) entry which is preliminary data.</text>
</comment>
<evidence type="ECO:0008006" key="3">
    <source>
        <dbReference type="Google" id="ProtNLM"/>
    </source>
</evidence>
<organism evidence="1 2">
    <name type="scientific">Mumia xiangluensis</name>
    <dbReference type="NCBI Taxonomy" id="1678900"/>
    <lineage>
        <taxon>Bacteria</taxon>
        <taxon>Bacillati</taxon>
        <taxon>Actinomycetota</taxon>
        <taxon>Actinomycetes</taxon>
        <taxon>Propionibacteriales</taxon>
        <taxon>Nocardioidaceae</taxon>
        <taxon>Mumia</taxon>
    </lineage>
</organism>
<reference evidence="2" key="1">
    <citation type="journal article" date="2019" name="Int. J. Syst. Evol. Microbiol.">
        <title>The Global Catalogue of Microorganisms (GCM) 10K type strain sequencing project: providing services to taxonomists for standard genome sequencing and annotation.</title>
        <authorList>
            <consortium name="The Broad Institute Genomics Platform"/>
            <consortium name="The Broad Institute Genome Sequencing Center for Infectious Disease"/>
            <person name="Wu L."/>
            <person name="Ma J."/>
        </authorList>
    </citation>
    <scope>NUCLEOTIDE SEQUENCE [LARGE SCALE GENOMIC DNA]</scope>
    <source>
        <strain evidence="2">CGMCC 4.7198</strain>
    </source>
</reference>
<sequence length="465" mass="50607">RQSAAARSAALGTTVNVAGEVTTAAARRRERHELRRLAAEVSGAEFLQACGHRVCSNEGVGVRGGSGAPAGFSGLTTCGSVWACPQCAAKIGGRRTEDLSEMLRWATAKGYTVAMLTLTARHSKGQRLDDLWGGLSEAWRFLGRGWGSETAAAFEKRVAKNRDAWADYRAGIRRKPRKETGELARRVGLLESLGALGYVRATEVTHGSSGWHVHFHVVLVLDTQVLPHGLEDRDDTLDAARRSIFELWRKGLLRNRLDAVEQVRETDGSTSHVGADLRIMHGAEVAEKLSKYETKATDAVAAAQESAKRLAESEKRRIEAGKFAAEATLGAWKQGREVSRTPFQILGDLSTGASANLAADERLWCEWVAGSRGRVQLVWSRGLADLARVADAEKSDEEIAAEEIGSEDLFRLPLGTWKRICFTAARFELLEAVEKGGREAGIGFLEERGLIWLPALGADMPPDTR</sequence>
<name>A0ABW1QRE4_9ACTN</name>
<gene>
    <name evidence="1" type="ORF">ACFPYK_21700</name>
</gene>
<dbReference type="RefSeq" id="WP_377036170.1">
    <property type="nucleotide sequence ID" value="NZ_JBHSQL010000038.1"/>
</dbReference>
<evidence type="ECO:0000313" key="2">
    <source>
        <dbReference type="Proteomes" id="UP001596097"/>
    </source>
</evidence>
<proteinExistence type="predicted"/>
<accession>A0ABW1QRE4</accession>
<feature type="non-terminal residue" evidence="1">
    <location>
        <position position="1"/>
    </location>
</feature>
<dbReference type="EMBL" id="JBHSQL010000038">
    <property type="protein sequence ID" value="MFC6152031.1"/>
    <property type="molecule type" value="Genomic_DNA"/>
</dbReference>